<dbReference type="KEGG" id="foc:113205110"/>
<evidence type="ECO:0000256" key="2">
    <source>
        <dbReference type="ARBA" id="ARBA00022487"/>
    </source>
</evidence>
<name>A0A6J1S585_FRAOC</name>
<keyword evidence="8" id="KW-1185">Reference proteome</keyword>
<proteinExistence type="inferred from homology"/>
<dbReference type="Proteomes" id="UP000504606">
    <property type="component" value="Unplaced"/>
</dbReference>
<evidence type="ECO:0000313" key="10">
    <source>
        <dbReference type="RefSeq" id="XP_052128950.1"/>
    </source>
</evidence>
<dbReference type="GeneID" id="113205110"/>
<evidence type="ECO:0000256" key="5">
    <source>
        <dbReference type="RuleBase" id="RU361235"/>
    </source>
</evidence>
<dbReference type="GO" id="GO:0052689">
    <property type="term" value="F:carboxylic ester hydrolase activity"/>
    <property type="evidence" value="ECO:0007669"/>
    <property type="project" value="UniProtKB-KW"/>
</dbReference>
<dbReference type="PROSITE" id="PS00122">
    <property type="entry name" value="CARBOXYLESTERASE_B_1"/>
    <property type="match status" value="1"/>
</dbReference>
<keyword evidence="3 5" id="KW-0378">Hydrolase</keyword>
<sequence length="612" mass="67344">MPTRHHLVAPAAMASADKGSPERGGGDGSDKPAGSSPTVRTRSGEVRGLRERTHHGTVYFSFRGVPYGAPPTGEMRFKAPRPAEPWTGVRDATKPGPPSYQAFSIPPFGPASWSRREVVSFIKTVPTLLRVGIQLLSASEDSLYANVFTPQLPTTGRCKPMPVMVFIHGGGFRLGDGDFLYGPDYLMDAGGLVLVTFNYRLGPMGFLSVGTEAAPGNAGLKDQVLLLHWVRDNIAAFGGDPNQVTLAGESAGGVSVHLHMLSPQSRGLFHRAIASSSLAGSEWAHEENPLEHARQLAKHLGVEDSDPDAMVRRLRYLPARDIIRAFDSHMHHPFTPRLSLGMYFVPVVEPPHPGAFLTEDPLRMLAEGKQVQMPFLTGHNSREGLLIFLGIGDGKLGPKPRRRQRALMRKCAKQRPEAFLPCDFHRGLDAADRDAVGREVLRHYFGEEGPGPDKFDEFIDLFGDTMFAIPVLRGSGAHAASSTAPVYHYYFNHDGELGAFKATFKAHDYEGASHADDLGYLFRSGSLAACHRRPLHRDEQCRRNMVTLWSSFVRTGVPTAAGLEGDAWTARSAQQLRFLEISDKLVMRTGAPYPRLSFWNDMYKKYLHVSLF</sequence>
<keyword evidence="4" id="KW-0325">Glycoprotein</keyword>
<dbReference type="OrthoDB" id="19653at2759"/>
<dbReference type="InterPro" id="IPR029058">
    <property type="entry name" value="AB_hydrolase_fold"/>
</dbReference>
<dbReference type="InterPro" id="IPR050309">
    <property type="entry name" value="Type-B_Carboxylest/Lipase"/>
</dbReference>
<evidence type="ECO:0000313" key="9">
    <source>
        <dbReference type="RefSeq" id="XP_026276364.1"/>
    </source>
</evidence>
<evidence type="ECO:0000259" key="7">
    <source>
        <dbReference type="Pfam" id="PF00135"/>
    </source>
</evidence>
<protein>
    <recommendedName>
        <fullName evidence="5">Carboxylic ester hydrolase</fullName>
        <ecNumber evidence="5">3.1.1.-</ecNumber>
    </recommendedName>
</protein>
<dbReference type="EC" id="3.1.1.-" evidence="5"/>
<dbReference type="Pfam" id="PF00135">
    <property type="entry name" value="COesterase"/>
    <property type="match status" value="1"/>
</dbReference>
<dbReference type="RefSeq" id="XP_052128950.1">
    <property type="nucleotide sequence ID" value="XM_052272990.1"/>
</dbReference>
<dbReference type="Gene3D" id="3.40.50.1820">
    <property type="entry name" value="alpha/beta hydrolase"/>
    <property type="match status" value="1"/>
</dbReference>
<gene>
    <name evidence="9 10" type="primary">LOC113205110</name>
</gene>
<dbReference type="AlphaFoldDB" id="A0A6J1S585"/>
<dbReference type="InterPro" id="IPR002018">
    <property type="entry name" value="CarbesteraseB"/>
</dbReference>
<evidence type="ECO:0000256" key="4">
    <source>
        <dbReference type="ARBA" id="ARBA00023180"/>
    </source>
</evidence>
<feature type="compositionally biased region" description="Basic and acidic residues" evidence="6">
    <location>
        <begin position="19"/>
        <end position="30"/>
    </location>
</feature>
<comment type="similarity">
    <text evidence="1 5">Belongs to the type-B carboxylesterase/lipase family.</text>
</comment>
<evidence type="ECO:0000256" key="6">
    <source>
        <dbReference type="SAM" id="MobiDB-lite"/>
    </source>
</evidence>
<feature type="domain" description="Carboxylesterase type B" evidence="7">
    <location>
        <begin position="36"/>
        <end position="599"/>
    </location>
</feature>
<dbReference type="RefSeq" id="XP_026276364.1">
    <property type="nucleotide sequence ID" value="XM_026420579.2"/>
</dbReference>
<evidence type="ECO:0000256" key="1">
    <source>
        <dbReference type="ARBA" id="ARBA00005964"/>
    </source>
</evidence>
<feature type="region of interest" description="Disordered" evidence="6">
    <location>
        <begin position="1"/>
        <end position="50"/>
    </location>
</feature>
<reference evidence="9 10" key="1">
    <citation type="submission" date="2025-04" db="UniProtKB">
        <authorList>
            <consortium name="RefSeq"/>
        </authorList>
    </citation>
    <scope>IDENTIFICATION</scope>
    <source>
        <tissue evidence="9 10">Whole organism</tissue>
    </source>
</reference>
<organism evidence="8 9">
    <name type="scientific">Frankliniella occidentalis</name>
    <name type="common">Western flower thrips</name>
    <name type="synonym">Euthrips occidentalis</name>
    <dbReference type="NCBI Taxonomy" id="133901"/>
    <lineage>
        <taxon>Eukaryota</taxon>
        <taxon>Metazoa</taxon>
        <taxon>Ecdysozoa</taxon>
        <taxon>Arthropoda</taxon>
        <taxon>Hexapoda</taxon>
        <taxon>Insecta</taxon>
        <taxon>Pterygota</taxon>
        <taxon>Neoptera</taxon>
        <taxon>Paraneoptera</taxon>
        <taxon>Thysanoptera</taxon>
        <taxon>Terebrantia</taxon>
        <taxon>Thripoidea</taxon>
        <taxon>Thripidae</taxon>
        <taxon>Frankliniella</taxon>
    </lineage>
</organism>
<evidence type="ECO:0000313" key="8">
    <source>
        <dbReference type="Proteomes" id="UP000504606"/>
    </source>
</evidence>
<evidence type="ECO:0000256" key="3">
    <source>
        <dbReference type="ARBA" id="ARBA00022801"/>
    </source>
</evidence>
<accession>A0A6J1S585</accession>
<dbReference type="InterPro" id="IPR019826">
    <property type="entry name" value="Carboxylesterase_B_AS"/>
</dbReference>
<keyword evidence="2" id="KW-0719">Serine esterase</keyword>
<dbReference type="PANTHER" id="PTHR11559">
    <property type="entry name" value="CARBOXYLESTERASE"/>
    <property type="match status" value="1"/>
</dbReference>
<dbReference type="SUPFAM" id="SSF53474">
    <property type="entry name" value="alpha/beta-Hydrolases"/>
    <property type="match status" value="1"/>
</dbReference>